<dbReference type="AlphaFoldDB" id="A0A562YIE0"/>
<comment type="caution">
    <text evidence="2">The sequence shown here is derived from an EMBL/GenBank/DDBJ whole genome shotgun (WGS) entry which is preliminary data.</text>
</comment>
<dbReference type="SUPFAM" id="SSF51445">
    <property type="entry name" value="(Trans)glycosidases"/>
    <property type="match status" value="1"/>
</dbReference>
<dbReference type="Proteomes" id="UP000295814">
    <property type="component" value="Unassembled WGS sequence"/>
</dbReference>
<dbReference type="GO" id="GO:0005975">
    <property type="term" value="P:carbohydrate metabolic process"/>
    <property type="evidence" value="ECO:0007669"/>
    <property type="project" value="InterPro"/>
</dbReference>
<dbReference type="PANTHER" id="PTHR42732:SF1">
    <property type="entry name" value="BETA-MANNOSIDASE"/>
    <property type="match status" value="1"/>
</dbReference>
<dbReference type="EMBL" id="SMZJ02000001">
    <property type="protein sequence ID" value="TWO34538.1"/>
    <property type="molecule type" value="Genomic_DNA"/>
</dbReference>
<evidence type="ECO:0000313" key="3">
    <source>
        <dbReference type="Proteomes" id="UP000295814"/>
    </source>
</evidence>
<keyword evidence="1" id="KW-0732">Signal</keyword>
<organism evidence="2 3">
    <name type="scientific">Seonamhaeicola sediminis</name>
    <dbReference type="NCBI Taxonomy" id="2528206"/>
    <lineage>
        <taxon>Bacteria</taxon>
        <taxon>Pseudomonadati</taxon>
        <taxon>Bacteroidota</taxon>
        <taxon>Flavobacteriia</taxon>
        <taxon>Flavobacteriales</taxon>
        <taxon>Flavobacteriaceae</taxon>
    </lineage>
</organism>
<dbReference type="InterPro" id="IPR008979">
    <property type="entry name" value="Galactose-bd-like_sf"/>
</dbReference>
<keyword evidence="3" id="KW-1185">Reference proteome</keyword>
<dbReference type="PANTHER" id="PTHR42732">
    <property type="entry name" value="BETA-GALACTOSIDASE"/>
    <property type="match status" value="1"/>
</dbReference>
<dbReference type="InterPro" id="IPR051913">
    <property type="entry name" value="GH2_Domain-Containing"/>
</dbReference>
<dbReference type="RefSeq" id="WP_133354624.1">
    <property type="nucleotide sequence ID" value="NZ_SMZJ02000001.1"/>
</dbReference>
<name>A0A562YIE0_9FLAO</name>
<accession>A0A562YIE0</accession>
<gene>
    <name evidence="2" type="ORF">E1J38_001400</name>
</gene>
<sequence>MKETIFYILLLVPCNFAFAQESLNLSGEWQLKLDPQKKGIEEQWFKEVAFNEVLQFPGCIQEQGFGEVPGPTTIWWDGETLEGWFKERPWLSEYSNVENFKTQAFLVPDRYYIGAVWFKKEIEIPSNWNQENGVLFLERCHWESQLWVNGEFVGSNRSLGTPHEYLLKNLQAGKHTIVLRIDNSPLVDVGSRAHATSDQTAGTWNGIVGKMELRKQAPISIKSVRTFPNISEKLVNVEVEIEGLQTLKKATWEIEADARGYNGNGHDPTPLTFSGEVEADSKMLVHLTYPLGDGMQVWDEFDPNLYNLSLKLSVKQKRKIFLDSFALNFGMKEFKVDGSQFTINGIKTFIRGNADCAVMPKTGYAPMDVDAWKRVWQVYKDFGLNMARFHSWCPPRAAFVAADEMGIYLAPEVMEWASVTTQEQLDFFLEESKKILDTYGNHASFIQMGLGNEKGGKPEIFKTLLENWRAWDSRHLYTIKANANYEKQGFCNEGADFEVLRKSGKEPTVPARYQAGWPPKPQNSAFINRAPQTVINWQEAVKREKRPIIQHETAQICAFPDIESELPKYTGYLKATYLEIAREQMKAKGVYEQLPEFVEASGKWQVALTREEMEAAYRTPGLAGYHWLGLADFTGQHTAPVGFTDAFYDAKSYVNPEEVGQWNGSTVLLAAMPQRILTSINDFKADILVSHFGKESLDLQVIAELKNEAGEVLKRWTLPQKTMTQGSGQKVGDISVFKLEVHQASRLVLELKSSDKQFFNTYDLWVFPKVQKIEIPKNIVVAQVWDANVQSQLEQGKTVLLLPQQKDLKDQLPICFTNHYWTSFGKNEGQSSATGVLFDTSHPIFRDFPTEKHINWQWWDVLTYAHPMVLDSYDSEAAWPKDYQSAMQPIDSWKINRKLSLFTEAKVGNGKLVICSIDIENDLDKRPVTTLLRNNILKYISSDDFNPSTEVSAEMVKEIFINDEK</sequence>
<feature type="chain" id="PRO_5022952852" evidence="1">
    <location>
        <begin position="20"/>
        <end position="965"/>
    </location>
</feature>
<dbReference type="SUPFAM" id="SSF49785">
    <property type="entry name" value="Galactose-binding domain-like"/>
    <property type="match status" value="1"/>
</dbReference>
<dbReference type="InterPro" id="IPR017853">
    <property type="entry name" value="GH"/>
</dbReference>
<feature type="signal peptide" evidence="1">
    <location>
        <begin position="1"/>
        <end position="19"/>
    </location>
</feature>
<dbReference type="Gene3D" id="2.60.120.260">
    <property type="entry name" value="Galactose-binding domain-like"/>
    <property type="match status" value="1"/>
</dbReference>
<proteinExistence type="predicted"/>
<protein>
    <submittedName>
        <fullName evidence="2">Uncharacterized protein</fullName>
    </submittedName>
</protein>
<evidence type="ECO:0000313" key="2">
    <source>
        <dbReference type="EMBL" id="TWO34538.1"/>
    </source>
</evidence>
<dbReference type="Gene3D" id="3.20.20.80">
    <property type="entry name" value="Glycosidases"/>
    <property type="match status" value="1"/>
</dbReference>
<reference evidence="2 3" key="1">
    <citation type="submission" date="2019-03" db="EMBL/GenBank/DDBJ databases">
        <authorList>
            <person name="Zhong Y.L."/>
        </authorList>
    </citation>
    <scope>NUCLEOTIDE SEQUENCE [LARGE SCALE GENOMIC DNA]</scope>
    <source>
        <strain evidence="2 3">W255</strain>
    </source>
</reference>
<reference evidence="2 3" key="2">
    <citation type="submission" date="2019-07" db="EMBL/GenBank/DDBJ databases">
        <title>Seonamhaeicola sp. W255 draft genome.</title>
        <authorList>
            <person name="Zhang X.-Y."/>
            <person name="Zhang R."/>
            <person name="Zhong Y.-L."/>
            <person name="Du Z.-J."/>
        </authorList>
    </citation>
    <scope>NUCLEOTIDE SEQUENCE [LARGE SCALE GENOMIC DNA]</scope>
    <source>
        <strain evidence="2 3">W255</strain>
    </source>
</reference>
<dbReference type="OrthoDB" id="9814867at2"/>
<dbReference type="GO" id="GO:0004553">
    <property type="term" value="F:hydrolase activity, hydrolyzing O-glycosyl compounds"/>
    <property type="evidence" value="ECO:0007669"/>
    <property type="project" value="InterPro"/>
</dbReference>
<evidence type="ECO:0000256" key="1">
    <source>
        <dbReference type="SAM" id="SignalP"/>
    </source>
</evidence>